<keyword evidence="6 8" id="KW-0368">Histidine biosynthesis</keyword>
<evidence type="ECO:0000256" key="3">
    <source>
        <dbReference type="ARBA" id="ARBA00013085"/>
    </source>
</evidence>
<dbReference type="InterPro" id="IPR016195">
    <property type="entry name" value="Pol/histidinol_Pase-like"/>
</dbReference>
<comment type="caution">
    <text evidence="11">The sequence shown here is derived from an EMBL/GenBank/DDBJ whole genome shotgun (WGS) entry which is preliminary data.</text>
</comment>
<dbReference type="PANTHER" id="PTHR21039:SF0">
    <property type="entry name" value="HISTIDINOL-PHOSPHATASE"/>
    <property type="match status" value="1"/>
</dbReference>
<gene>
    <name evidence="11" type="ORF">SUNI508_00469</name>
</gene>
<dbReference type="EMBL" id="JARVKF010000112">
    <property type="protein sequence ID" value="KAK9422606.1"/>
    <property type="molecule type" value="Genomic_DNA"/>
</dbReference>
<evidence type="ECO:0000256" key="6">
    <source>
        <dbReference type="ARBA" id="ARBA00023102"/>
    </source>
</evidence>
<dbReference type="Gene3D" id="3.20.20.140">
    <property type="entry name" value="Metal-dependent hydrolases"/>
    <property type="match status" value="1"/>
</dbReference>
<evidence type="ECO:0000256" key="8">
    <source>
        <dbReference type="RuleBase" id="RU366003"/>
    </source>
</evidence>
<reference evidence="11 12" key="1">
    <citation type="journal article" date="2024" name="J. Plant Pathol.">
        <title>Sequence and assembly of the genome of Seiridium unicorne, isolate CBS 538.82, causal agent of cypress canker disease.</title>
        <authorList>
            <person name="Scali E."/>
            <person name="Rocca G.D."/>
            <person name="Danti R."/>
            <person name="Garbelotto M."/>
            <person name="Barberini S."/>
            <person name="Baroncelli R."/>
            <person name="Emiliani G."/>
        </authorList>
    </citation>
    <scope>NUCLEOTIDE SEQUENCE [LARGE SCALE GENOMIC DNA]</scope>
    <source>
        <strain evidence="11 12">BM-138-508</strain>
    </source>
</reference>
<keyword evidence="5 8" id="KW-0378">Hydrolase</keyword>
<protein>
    <recommendedName>
        <fullName evidence="3 8">Histidinol-phosphatase</fullName>
        <shortName evidence="8">HolPase</shortName>
        <ecNumber evidence="3 8">3.1.3.15</ecNumber>
    </recommendedName>
</protein>
<keyword evidence="12" id="KW-1185">Reference proteome</keyword>
<dbReference type="PANTHER" id="PTHR21039">
    <property type="entry name" value="HISTIDINOL PHOSPHATASE-RELATED"/>
    <property type="match status" value="1"/>
</dbReference>
<evidence type="ECO:0000256" key="1">
    <source>
        <dbReference type="ARBA" id="ARBA00004970"/>
    </source>
</evidence>
<dbReference type="SUPFAM" id="SSF89550">
    <property type="entry name" value="PHP domain-like"/>
    <property type="match status" value="1"/>
</dbReference>
<proteinExistence type="inferred from homology"/>
<comment type="similarity">
    <text evidence="2 8">Belongs to the PHP hydrolase family. HisK subfamily.</text>
</comment>
<comment type="catalytic activity">
    <reaction evidence="7 8">
        <text>L-histidinol phosphate + H2O = L-histidinol + phosphate</text>
        <dbReference type="Rhea" id="RHEA:14465"/>
        <dbReference type="ChEBI" id="CHEBI:15377"/>
        <dbReference type="ChEBI" id="CHEBI:43474"/>
        <dbReference type="ChEBI" id="CHEBI:57699"/>
        <dbReference type="ChEBI" id="CHEBI:57980"/>
        <dbReference type="EC" id="3.1.3.15"/>
    </reaction>
</comment>
<sequence length="340" mass="38662">MAFTMHSHSGQFCPGHAKDQLEDIIKVAIAKGFTTMGLTEHMPRTSLDDLYPEELDDPEGNLAILMPRHEAYLKEAQRLQTKYASQIHILIGFEGEWIRSDYGPLIRTLSAHPSVDYFMGSLHHVNGHPLDFDGAFYQRCVESAGGTEEKMFERYYDQQYEMLTTLKPRIVGHFDLPRLLSSQSPGDVREWKGVWDRIVRNLEFVRGYGGWLECNTSALRKALPEPYPCRAIAEEWLRIGGKFTLSDDSHGIEQLGTNYMRGLAYLESLGVSEVWTLQRKPHPWVEGQSKGTLEEKSVAIVEIKGVCRAWTIGTKAEQEVEDKAVESKKDQVEKTNDQKA</sequence>
<evidence type="ECO:0000256" key="4">
    <source>
        <dbReference type="ARBA" id="ARBA00022605"/>
    </source>
</evidence>
<organism evidence="11 12">
    <name type="scientific">Seiridium unicorne</name>
    <dbReference type="NCBI Taxonomy" id="138068"/>
    <lineage>
        <taxon>Eukaryota</taxon>
        <taxon>Fungi</taxon>
        <taxon>Dikarya</taxon>
        <taxon>Ascomycota</taxon>
        <taxon>Pezizomycotina</taxon>
        <taxon>Sordariomycetes</taxon>
        <taxon>Xylariomycetidae</taxon>
        <taxon>Amphisphaeriales</taxon>
        <taxon>Sporocadaceae</taxon>
        <taxon>Seiridium</taxon>
    </lineage>
</organism>
<evidence type="ECO:0000256" key="9">
    <source>
        <dbReference type="SAM" id="MobiDB-lite"/>
    </source>
</evidence>
<evidence type="ECO:0000256" key="2">
    <source>
        <dbReference type="ARBA" id="ARBA00009152"/>
    </source>
</evidence>
<dbReference type="Proteomes" id="UP001408356">
    <property type="component" value="Unassembled WGS sequence"/>
</dbReference>
<dbReference type="CDD" id="cd12110">
    <property type="entry name" value="PHP_HisPPase_Hisj_like"/>
    <property type="match status" value="1"/>
</dbReference>
<dbReference type="InterPro" id="IPR010140">
    <property type="entry name" value="Histidinol_P_phosphatase_HisJ"/>
</dbReference>
<evidence type="ECO:0000259" key="10">
    <source>
        <dbReference type="Pfam" id="PF02811"/>
    </source>
</evidence>
<dbReference type="NCBIfam" id="TIGR01856">
    <property type="entry name" value="hisJ_fam"/>
    <property type="match status" value="1"/>
</dbReference>
<dbReference type="Pfam" id="PF02811">
    <property type="entry name" value="PHP"/>
    <property type="match status" value="1"/>
</dbReference>
<comment type="pathway">
    <text evidence="1 8">Amino-acid biosynthesis; L-histidine biosynthesis; L-histidine from 5-phospho-alpha-D-ribose 1-diphosphate: step 8/9.</text>
</comment>
<evidence type="ECO:0000313" key="11">
    <source>
        <dbReference type="EMBL" id="KAK9422606.1"/>
    </source>
</evidence>
<feature type="region of interest" description="Disordered" evidence="9">
    <location>
        <begin position="319"/>
        <end position="340"/>
    </location>
</feature>
<dbReference type="EC" id="3.1.3.15" evidence="3 8"/>
<evidence type="ECO:0000256" key="5">
    <source>
        <dbReference type="ARBA" id="ARBA00022801"/>
    </source>
</evidence>
<name>A0ABR2V7V7_9PEZI</name>
<keyword evidence="4 8" id="KW-0028">Amino-acid biosynthesis</keyword>
<feature type="domain" description="PHP" evidence="10">
    <location>
        <begin position="5"/>
        <end position="217"/>
    </location>
</feature>
<evidence type="ECO:0000313" key="12">
    <source>
        <dbReference type="Proteomes" id="UP001408356"/>
    </source>
</evidence>
<dbReference type="InterPro" id="IPR004013">
    <property type="entry name" value="PHP_dom"/>
</dbReference>
<accession>A0ABR2V7V7</accession>
<evidence type="ECO:0000256" key="7">
    <source>
        <dbReference type="ARBA" id="ARBA00049158"/>
    </source>
</evidence>